<evidence type="ECO:0000313" key="2">
    <source>
        <dbReference type="Proteomes" id="UP000244911"/>
    </source>
</evidence>
<reference evidence="1 2" key="1">
    <citation type="submission" date="2018-03" db="EMBL/GenBank/DDBJ databases">
        <authorList>
            <person name="Keele B.F."/>
        </authorList>
    </citation>
    <scope>NUCLEOTIDE SEQUENCE [LARGE SCALE GENOMIC DNA]</scope>
    <source>
        <strain evidence="1 2">CECT 8811</strain>
    </source>
</reference>
<dbReference type="Proteomes" id="UP000244911">
    <property type="component" value="Unassembled WGS sequence"/>
</dbReference>
<sequence length="238" mass="27224">MTIHDTFAGAQYVTRMLDIITDKGVMIEIGTDFDLYASYIAEHRTNLPLGLAFDPEVQKLTEDNGFWIAGWDSEGKMMHSQAMRMIDMSDMYLSDYLSENFQRFAPPGYTLDMSRSMYRAGPGAKRITGRICYHGDLWVESSERYRGTGLPGILARFALATSLLRWSPDHVFGFMAQHHAFRGLAEREGYMHCEPGALELHTRELNTVIRGFLTYMSREDLNFLMEICPREFVMSQAA</sequence>
<proteinExistence type="predicted"/>
<keyword evidence="2" id="KW-1185">Reference proteome</keyword>
<accession>A0A2R8AHR2</accession>
<dbReference type="EMBL" id="OMOI01000001">
    <property type="protein sequence ID" value="SPF75560.1"/>
    <property type="molecule type" value="Genomic_DNA"/>
</dbReference>
<name>A0A2R8AHR2_9RHOB</name>
<gene>
    <name evidence="1" type="ORF">ALP8811_00551</name>
</gene>
<evidence type="ECO:0000313" key="1">
    <source>
        <dbReference type="EMBL" id="SPF75560.1"/>
    </source>
</evidence>
<organism evidence="1 2">
    <name type="scientific">Aliiroseovarius pelagivivens</name>
    <dbReference type="NCBI Taxonomy" id="1639690"/>
    <lineage>
        <taxon>Bacteria</taxon>
        <taxon>Pseudomonadati</taxon>
        <taxon>Pseudomonadota</taxon>
        <taxon>Alphaproteobacteria</taxon>
        <taxon>Rhodobacterales</taxon>
        <taxon>Paracoccaceae</taxon>
        <taxon>Aliiroseovarius</taxon>
    </lineage>
</organism>
<dbReference type="AlphaFoldDB" id="A0A2R8AHR2"/>
<protein>
    <submittedName>
        <fullName evidence="1">Uncharacterized protein</fullName>
    </submittedName>
</protein>